<dbReference type="PRINTS" id="PR00094">
    <property type="entry name" value="ADENYLTKNASE"/>
</dbReference>
<evidence type="ECO:0000256" key="2">
    <source>
        <dbReference type="ARBA" id="ARBA00022727"/>
    </source>
</evidence>
<reference evidence="8 9" key="1">
    <citation type="journal article" date="2019" name="Int. J. Syst. Evol. Microbiol.">
        <title>The Global Catalogue of Microorganisms (GCM) 10K type strain sequencing project: providing services to taxonomists for standard genome sequencing and annotation.</title>
        <authorList>
            <consortium name="The Broad Institute Genomics Platform"/>
            <consortium name="The Broad Institute Genome Sequencing Center for Infectious Disease"/>
            <person name="Wu L."/>
            <person name="Ma J."/>
        </authorList>
    </citation>
    <scope>NUCLEOTIDE SEQUENCE [LARGE SCALE GENOMIC DNA]</scope>
    <source>
        <strain evidence="8 9">JCM 14326</strain>
    </source>
</reference>
<evidence type="ECO:0000256" key="3">
    <source>
        <dbReference type="ARBA" id="ARBA00022741"/>
    </source>
</evidence>
<feature type="binding site" evidence="5">
    <location>
        <position position="114"/>
    </location>
    <ligand>
        <name>AMP</name>
        <dbReference type="ChEBI" id="CHEBI:456215"/>
    </ligand>
</feature>
<dbReference type="HAMAP" id="MF_00235">
    <property type="entry name" value="Adenylate_kinase_Adk"/>
    <property type="match status" value="1"/>
</dbReference>
<dbReference type="Gene3D" id="3.40.50.300">
    <property type="entry name" value="P-loop containing nucleotide triphosphate hydrolases"/>
    <property type="match status" value="1"/>
</dbReference>
<feature type="binding site" evidence="5">
    <location>
        <begin position="107"/>
        <end position="110"/>
    </location>
    <ligand>
        <name>AMP</name>
        <dbReference type="ChEBI" id="CHEBI:456215"/>
    </ligand>
</feature>
<evidence type="ECO:0000256" key="7">
    <source>
        <dbReference type="RuleBase" id="RU003331"/>
    </source>
</evidence>
<dbReference type="PANTHER" id="PTHR23359">
    <property type="entry name" value="NUCLEOTIDE KINASE"/>
    <property type="match status" value="1"/>
</dbReference>
<keyword evidence="2 5" id="KW-0545">Nucleotide biosynthesis</keyword>
<dbReference type="EC" id="2.7.4.3" evidence="5 7"/>
<dbReference type="EMBL" id="BAAANL010000001">
    <property type="protein sequence ID" value="GAA1850586.1"/>
    <property type="molecule type" value="Genomic_DNA"/>
</dbReference>
<dbReference type="InterPro" id="IPR033690">
    <property type="entry name" value="Adenylat_kinase_CS"/>
</dbReference>
<feature type="binding site" evidence="5">
    <location>
        <position position="166"/>
    </location>
    <ligand>
        <name>AMP</name>
        <dbReference type="ChEBI" id="CHEBI:456215"/>
    </ligand>
</feature>
<dbReference type="NCBIfam" id="NF011100">
    <property type="entry name" value="PRK14527.1"/>
    <property type="match status" value="1"/>
</dbReference>
<dbReference type="InterPro" id="IPR000850">
    <property type="entry name" value="Adenylat/UMP-CMP_kin"/>
</dbReference>
<organism evidence="8 9">
    <name type="scientific">Myceligenerans crystallogenes</name>
    <dbReference type="NCBI Taxonomy" id="316335"/>
    <lineage>
        <taxon>Bacteria</taxon>
        <taxon>Bacillati</taxon>
        <taxon>Actinomycetota</taxon>
        <taxon>Actinomycetes</taxon>
        <taxon>Micrococcales</taxon>
        <taxon>Promicromonosporaceae</taxon>
        <taxon>Myceligenerans</taxon>
    </lineage>
</organism>
<dbReference type="InterPro" id="IPR027417">
    <property type="entry name" value="P-loop_NTPase"/>
</dbReference>
<proteinExistence type="inferred from homology"/>
<dbReference type="CDD" id="cd01428">
    <property type="entry name" value="ADK"/>
    <property type="match status" value="1"/>
</dbReference>
<comment type="caution">
    <text evidence="5">Lacks conserved residue(s) required for the propagation of feature annotation.</text>
</comment>
<accession>A0ABN2N3T7</accession>
<keyword evidence="1 5" id="KW-0808">Transferase</keyword>
<feature type="binding site" evidence="5">
    <location>
        <position position="155"/>
    </location>
    <ligand>
        <name>AMP</name>
        <dbReference type="ChEBI" id="CHEBI:456215"/>
    </ligand>
</feature>
<feature type="binding site" evidence="5">
    <location>
        <position position="58"/>
    </location>
    <ligand>
        <name>AMP</name>
        <dbReference type="ChEBI" id="CHEBI:456215"/>
    </ligand>
</feature>
<evidence type="ECO:0000256" key="5">
    <source>
        <dbReference type="HAMAP-Rule" id="MF_00235"/>
    </source>
</evidence>
<dbReference type="PROSITE" id="PS00113">
    <property type="entry name" value="ADENYLATE_KINASE"/>
    <property type="match status" value="1"/>
</dbReference>
<comment type="pathway">
    <text evidence="5">Purine metabolism; AMP biosynthesis via salvage pathway; AMP from ADP: step 1/1.</text>
</comment>
<keyword evidence="5" id="KW-0963">Cytoplasm</keyword>
<comment type="function">
    <text evidence="5">Catalyzes the reversible transfer of the terminal phosphate group between ATP and AMP. Plays an important role in cellular energy homeostasis and in adenine nucleotide metabolism.</text>
</comment>
<feature type="region of interest" description="NMP" evidence="5">
    <location>
        <begin position="52"/>
        <end position="81"/>
    </location>
</feature>
<feature type="binding site" evidence="5">
    <location>
        <begin position="32"/>
        <end position="37"/>
    </location>
    <ligand>
        <name>ATP</name>
        <dbReference type="ChEBI" id="CHEBI:30616"/>
    </ligand>
</feature>
<evidence type="ECO:0000256" key="6">
    <source>
        <dbReference type="RuleBase" id="RU003330"/>
    </source>
</evidence>
<gene>
    <name evidence="5" type="primary">adk</name>
    <name evidence="8" type="ORF">GCM10009751_03750</name>
</gene>
<keyword evidence="5 7" id="KW-0067">ATP-binding</keyword>
<dbReference type="Proteomes" id="UP001501094">
    <property type="component" value="Unassembled WGS sequence"/>
</dbReference>
<comment type="caution">
    <text evidence="8">The sequence shown here is derived from an EMBL/GenBank/DDBJ whole genome shotgun (WGS) entry which is preliminary data.</text>
</comment>
<name>A0ABN2N3T7_9MICO</name>
<evidence type="ECO:0000313" key="8">
    <source>
        <dbReference type="EMBL" id="GAA1850586.1"/>
    </source>
</evidence>
<dbReference type="NCBIfam" id="NF011105">
    <property type="entry name" value="PRK14532.1"/>
    <property type="match status" value="1"/>
</dbReference>
<comment type="subunit">
    <text evidence="5 7">Monomer.</text>
</comment>
<comment type="catalytic activity">
    <reaction evidence="5 7">
        <text>AMP + ATP = 2 ADP</text>
        <dbReference type="Rhea" id="RHEA:12973"/>
        <dbReference type="ChEBI" id="CHEBI:30616"/>
        <dbReference type="ChEBI" id="CHEBI:456215"/>
        <dbReference type="ChEBI" id="CHEBI:456216"/>
        <dbReference type="EC" id="2.7.4.3"/>
    </reaction>
</comment>
<dbReference type="SUPFAM" id="SSF52540">
    <property type="entry name" value="P-loop containing nucleoside triphosphate hydrolases"/>
    <property type="match status" value="1"/>
</dbReference>
<feature type="binding site" evidence="5">
    <location>
        <position position="194"/>
    </location>
    <ligand>
        <name>ATP</name>
        <dbReference type="ChEBI" id="CHEBI:30616"/>
    </ligand>
</feature>
<keyword evidence="3 5" id="KW-0547">Nucleotide-binding</keyword>
<dbReference type="NCBIfam" id="NF001381">
    <property type="entry name" value="PRK00279.1-3"/>
    <property type="match status" value="1"/>
</dbReference>
<evidence type="ECO:0000313" key="9">
    <source>
        <dbReference type="Proteomes" id="UP001501094"/>
    </source>
</evidence>
<dbReference type="GO" id="GO:0016301">
    <property type="term" value="F:kinase activity"/>
    <property type="evidence" value="ECO:0007669"/>
    <property type="project" value="UniProtKB-KW"/>
</dbReference>
<feature type="binding site" evidence="5">
    <location>
        <position position="149"/>
    </location>
    <ligand>
        <name>ATP</name>
        <dbReference type="ChEBI" id="CHEBI:30616"/>
    </ligand>
</feature>
<evidence type="ECO:0000256" key="1">
    <source>
        <dbReference type="ARBA" id="ARBA00022679"/>
    </source>
</evidence>
<feature type="binding site" evidence="5">
    <location>
        <begin position="79"/>
        <end position="81"/>
    </location>
    <ligand>
        <name>AMP</name>
        <dbReference type="ChEBI" id="CHEBI:456215"/>
    </ligand>
</feature>
<dbReference type="Pfam" id="PF00406">
    <property type="entry name" value="ADK"/>
    <property type="match status" value="1"/>
</dbReference>
<comment type="similarity">
    <text evidence="5 6">Belongs to the adenylate kinase family.</text>
</comment>
<sequence>MSQTPTTSRSDLHVRPGPEGRITRLVIMGPQGVGKGTQAARLAETFGIVAISTGDIFRANISGDTELGRTAKSFIDNGELVPDEVTNAMVRDRLAQPDVTDGFLLDGYPRNAAQVAELDGILTDLGWELDGVIELTAQREELLTRLEKRAQEEGRTDDTPEAIKKRLDIYDTETAPLTAAYAERGLLVKVDGVGEISEVTDRIVSSLGAQLG</sequence>
<evidence type="ECO:0000256" key="4">
    <source>
        <dbReference type="ARBA" id="ARBA00022777"/>
    </source>
</evidence>
<feature type="binding site" evidence="5">
    <location>
        <position position="53"/>
    </location>
    <ligand>
        <name>AMP</name>
        <dbReference type="ChEBI" id="CHEBI:456215"/>
    </ligand>
</feature>
<comment type="subcellular location">
    <subcellularLocation>
        <location evidence="5 7">Cytoplasm</location>
    </subcellularLocation>
</comment>
<keyword evidence="4 5" id="KW-0418">Kinase</keyword>
<keyword evidence="9" id="KW-1185">Reference proteome</keyword>
<comment type="domain">
    <text evidence="5">Consists of three domains, a large central CORE domain and two small peripheral domains, NMPbind and LID, which undergo movements during catalysis. The LID domain closes over the site of phosphoryl transfer upon ATP binding. Assembling and dissambling the active center during each catalytic cycle provides an effective means to prevent ATP hydrolysis.</text>
</comment>
<protein>
    <recommendedName>
        <fullName evidence="5 7">Adenylate kinase</fullName>
        <shortName evidence="5">AK</shortName>
        <ecNumber evidence="5 7">2.7.4.3</ecNumber>
    </recommendedName>
    <alternativeName>
        <fullName evidence="5">ATP-AMP transphosphorylase</fullName>
    </alternativeName>
    <alternativeName>
        <fullName evidence="5">ATP:AMP phosphotransferase</fullName>
    </alternativeName>
    <alternativeName>
        <fullName evidence="5">Adenylate monophosphate kinase</fullName>
    </alternativeName>
</protein>